<dbReference type="CDD" id="cd06257">
    <property type="entry name" value="DnaJ"/>
    <property type="match status" value="1"/>
</dbReference>
<dbReference type="InterPro" id="IPR036869">
    <property type="entry name" value="J_dom_sf"/>
</dbReference>
<gene>
    <name evidence="2" type="ORF">ENJ96_00145</name>
</gene>
<dbReference type="InterPro" id="IPR001623">
    <property type="entry name" value="DnaJ_domain"/>
</dbReference>
<evidence type="ECO:0000313" key="2">
    <source>
        <dbReference type="EMBL" id="HHI96247.1"/>
    </source>
</evidence>
<organism evidence="2">
    <name type="scientific">Thermodesulfatator atlanticus</name>
    <dbReference type="NCBI Taxonomy" id="501497"/>
    <lineage>
        <taxon>Bacteria</taxon>
        <taxon>Pseudomonadati</taxon>
        <taxon>Thermodesulfobacteriota</taxon>
        <taxon>Thermodesulfobacteria</taxon>
        <taxon>Thermodesulfobacteriales</taxon>
        <taxon>Thermodesulfatatoraceae</taxon>
        <taxon>Thermodesulfatator</taxon>
    </lineage>
</organism>
<sequence length="332" mass="39406">MARKKIGPHTYYFIRESYYADGLWRSRDLLALGTDPARYIIYPGGNSFYIDEVVIEKLAAKGIKTDQWELEDIFWPFVKPHIKRVIGDFAYRTFKPKKRLSSREQMALQAGYHIFDCRRLLFLKFGGTNIDPLLKRPLSFLNVLKDKSRDEIEQYLMRAEAKLRPRETLAYIYASFGLAKHFQHRLSRFVPEAQMLEEIDAAFLEELCLLAQDESYRMGLSPDEILKEYLSRYVIMYFDRLENTRRFFEERQARLAQQKYYATRSVVAKAASFFGVSEAELMQMGKEELGRLFRRRARELHPDRGGDHEQFIKLRKLYEELMAARGFKRFFN</sequence>
<proteinExistence type="predicted"/>
<accession>A0A7V5NYD3</accession>
<name>A0A7V5NYD3_9BACT</name>
<dbReference type="EMBL" id="DROK01000004">
    <property type="protein sequence ID" value="HHI96247.1"/>
    <property type="molecule type" value="Genomic_DNA"/>
</dbReference>
<evidence type="ECO:0000259" key="1">
    <source>
        <dbReference type="PROSITE" id="PS50076"/>
    </source>
</evidence>
<dbReference type="AlphaFoldDB" id="A0A7V5NYD3"/>
<dbReference type="SUPFAM" id="SSF46565">
    <property type="entry name" value="Chaperone J-domain"/>
    <property type="match status" value="1"/>
</dbReference>
<dbReference type="Gene3D" id="1.10.287.110">
    <property type="entry name" value="DnaJ domain"/>
    <property type="match status" value="1"/>
</dbReference>
<dbReference type="PROSITE" id="PS50076">
    <property type="entry name" value="DNAJ_2"/>
    <property type="match status" value="1"/>
</dbReference>
<comment type="caution">
    <text evidence="2">The sequence shown here is derived from an EMBL/GenBank/DDBJ whole genome shotgun (WGS) entry which is preliminary data.</text>
</comment>
<reference evidence="2" key="1">
    <citation type="journal article" date="2020" name="mSystems">
        <title>Genome- and Community-Level Interaction Insights into Carbon Utilization and Element Cycling Functions of Hydrothermarchaeota in Hydrothermal Sediment.</title>
        <authorList>
            <person name="Zhou Z."/>
            <person name="Liu Y."/>
            <person name="Xu W."/>
            <person name="Pan J."/>
            <person name="Luo Z.H."/>
            <person name="Li M."/>
        </authorList>
    </citation>
    <scope>NUCLEOTIDE SEQUENCE [LARGE SCALE GENOMIC DNA]</scope>
    <source>
        <strain evidence="2">HyVt-533</strain>
    </source>
</reference>
<protein>
    <recommendedName>
        <fullName evidence="1">J domain-containing protein</fullName>
    </recommendedName>
</protein>
<feature type="domain" description="J" evidence="1">
    <location>
        <begin position="269"/>
        <end position="332"/>
    </location>
</feature>
<dbReference type="Proteomes" id="UP000886101">
    <property type="component" value="Unassembled WGS sequence"/>
</dbReference>